<dbReference type="AlphaFoldDB" id="A0AAW2ALS1"/>
<dbReference type="EMBL" id="JAWDJR010000005">
    <property type="protein sequence ID" value="KAK9974008.1"/>
    <property type="molecule type" value="Genomic_DNA"/>
</dbReference>
<sequence>FLKSPAAEEACEYLTGVLGKSPLLLTELDLSEDKLRALDGEKLSALLMDSHCKVEKM</sequence>
<feature type="non-terminal residue" evidence="1">
    <location>
        <position position="1"/>
    </location>
</feature>
<proteinExistence type="predicted"/>
<keyword evidence="2" id="KW-1185">Reference proteome</keyword>
<dbReference type="Proteomes" id="UP001479290">
    <property type="component" value="Unassembled WGS sequence"/>
</dbReference>
<feature type="non-terminal residue" evidence="1">
    <location>
        <position position="57"/>
    </location>
</feature>
<name>A0AAW2ALS1_CULAL</name>
<organism evidence="1 2">
    <name type="scientific">Culter alburnus</name>
    <name type="common">Topmouth culter</name>
    <dbReference type="NCBI Taxonomy" id="194366"/>
    <lineage>
        <taxon>Eukaryota</taxon>
        <taxon>Metazoa</taxon>
        <taxon>Chordata</taxon>
        <taxon>Craniata</taxon>
        <taxon>Vertebrata</taxon>
        <taxon>Euteleostomi</taxon>
        <taxon>Actinopterygii</taxon>
        <taxon>Neopterygii</taxon>
        <taxon>Teleostei</taxon>
        <taxon>Ostariophysi</taxon>
        <taxon>Cypriniformes</taxon>
        <taxon>Xenocyprididae</taxon>
        <taxon>Xenocypridinae</taxon>
        <taxon>Culter</taxon>
    </lineage>
</organism>
<protein>
    <submittedName>
        <fullName evidence="1">Uncharacterized protein</fullName>
    </submittedName>
</protein>
<comment type="caution">
    <text evidence="1">The sequence shown here is derived from an EMBL/GenBank/DDBJ whole genome shotgun (WGS) entry which is preliminary data.</text>
</comment>
<evidence type="ECO:0000313" key="1">
    <source>
        <dbReference type="EMBL" id="KAK9974008.1"/>
    </source>
</evidence>
<accession>A0AAW2ALS1</accession>
<reference evidence="1 2" key="1">
    <citation type="submission" date="2024-05" db="EMBL/GenBank/DDBJ databases">
        <title>A high-quality chromosomal-level genome assembly of Topmouth culter (Culter alburnus).</title>
        <authorList>
            <person name="Zhao H."/>
        </authorList>
    </citation>
    <scope>NUCLEOTIDE SEQUENCE [LARGE SCALE GENOMIC DNA]</scope>
    <source>
        <strain evidence="1">CATC2023</strain>
        <tissue evidence="1">Muscle</tissue>
    </source>
</reference>
<gene>
    <name evidence="1" type="ORF">ABG768_022119</name>
</gene>
<evidence type="ECO:0000313" key="2">
    <source>
        <dbReference type="Proteomes" id="UP001479290"/>
    </source>
</evidence>